<sequence length="57" mass="6600">MVEGLVSIYDMLDIYENMVYEIPGVYGHMLDYEDQQEKEQQSESEGEELCKGAGYSR</sequence>
<feature type="region of interest" description="Disordered" evidence="1">
    <location>
        <begin position="33"/>
        <end position="57"/>
    </location>
</feature>
<dbReference type="Proteomes" id="UP000092677">
    <property type="component" value="Unassembled WGS sequence"/>
</dbReference>
<reference evidence="3" key="1">
    <citation type="submission" date="2016-05" db="EMBL/GenBank/DDBJ databases">
        <title>Draft genome sequences of four strains of Ehrlichia ruminantium, a tick-borne pathogen of ruminants, isolated from Zimbabwe, The Gambia and Ghana.</title>
        <authorList>
            <person name="Nakao R."/>
            <person name="Jongejan F."/>
            <person name="Sugimoto C."/>
        </authorList>
    </citation>
    <scope>NUCLEOTIDE SEQUENCE [LARGE SCALE GENOMIC DNA]</scope>
    <source>
        <strain evidence="3">Kerr Seringe</strain>
    </source>
</reference>
<dbReference type="EMBL" id="BDDL01000110">
    <property type="protein sequence ID" value="GAT77720.1"/>
    <property type="molecule type" value="Genomic_DNA"/>
</dbReference>
<dbReference type="RefSeq" id="WP_257616687.1">
    <property type="nucleotide sequence ID" value="NZ_KV917379.1"/>
</dbReference>
<accession>A0A170S7P3</accession>
<protein>
    <submittedName>
        <fullName evidence="2">Uncharacterized protein</fullName>
    </submittedName>
</protein>
<organism evidence="2 3">
    <name type="scientific">Ehrlichia ruminantium</name>
    <name type="common">heartwater rickettsia</name>
    <name type="synonym">Cowdria ruminantium</name>
    <dbReference type="NCBI Taxonomy" id="779"/>
    <lineage>
        <taxon>Bacteria</taxon>
        <taxon>Pseudomonadati</taxon>
        <taxon>Pseudomonadota</taxon>
        <taxon>Alphaproteobacteria</taxon>
        <taxon>Rickettsiales</taxon>
        <taxon>Anaplasmataceae</taxon>
        <taxon>Ehrlichia</taxon>
    </lineage>
</organism>
<dbReference type="STRING" id="779.GCA_002019755_00923"/>
<dbReference type="AlphaFoldDB" id="A0A170S7P3"/>
<name>A0A170S7P3_EHRRU</name>
<gene>
    <name evidence="2" type="ORF">EHRUM2_09500</name>
</gene>
<evidence type="ECO:0000256" key="1">
    <source>
        <dbReference type="SAM" id="MobiDB-lite"/>
    </source>
</evidence>
<evidence type="ECO:0000313" key="2">
    <source>
        <dbReference type="EMBL" id="GAT77720.1"/>
    </source>
</evidence>
<evidence type="ECO:0000313" key="3">
    <source>
        <dbReference type="Proteomes" id="UP000092677"/>
    </source>
</evidence>
<proteinExistence type="predicted"/>
<comment type="caution">
    <text evidence="2">The sequence shown here is derived from an EMBL/GenBank/DDBJ whole genome shotgun (WGS) entry which is preliminary data.</text>
</comment>